<dbReference type="Proteomes" id="UP000237481">
    <property type="component" value="Unassembled WGS sequence"/>
</dbReference>
<dbReference type="AlphaFoldDB" id="A0A2S4KZ33"/>
<protein>
    <submittedName>
        <fullName evidence="4">Papain inhibitor</fullName>
    </submittedName>
</protein>
<evidence type="ECO:0000259" key="3">
    <source>
        <dbReference type="Pfam" id="PF03330"/>
    </source>
</evidence>
<dbReference type="Gene3D" id="2.40.40.10">
    <property type="entry name" value="RlpA-like domain"/>
    <property type="match status" value="1"/>
</dbReference>
<feature type="domain" description="RlpA-like protein double-psi beta-barrel" evidence="3">
    <location>
        <begin position="36"/>
        <end position="119"/>
    </location>
</feature>
<feature type="chain" id="PRO_5015436030" evidence="2">
    <location>
        <begin position="20"/>
        <end position="128"/>
    </location>
</feature>
<dbReference type="SUPFAM" id="SSF50685">
    <property type="entry name" value="Barwin-like endoglucanases"/>
    <property type="match status" value="1"/>
</dbReference>
<gene>
    <name evidence="4" type="ORF">TPAR_04374</name>
</gene>
<dbReference type="CDD" id="cd22191">
    <property type="entry name" value="DPBB_RlpA_EXP_N-like"/>
    <property type="match status" value="1"/>
</dbReference>
<comment type="caution">
    <text evidence="4">The sequence shown here is derived from an EMBL/GenBank/DDBJ whole genome shotgun (WGS) entry which is preliminary data.</text>
</comment>
<evidence type="ECO:0000256" key="2">
    <source>
        <dbReference type="SAM" id="SignalP"/>
    </source>
</evidence>
<dbReference type="PANTHER" id="PTHR31836">
    <property type="match status" value="1"/>
</dbReference>
<dbReference type="InterPro" id="IPR036908">
    <property type="entry name" value="RlpA-like_sf"/>
</dbReference>
<keyword evidence="1 2" id="KW-0732">Signal</keyword>
<organism evidence="4 5">
    <name type="scientific">Tolypocladium paradoxum</name>
    <dbReference type="NCBI Taxonomy" id="94208"/>
    <lineage>
        <taxon>Eukaryota</taxon>
        <taxon>Fungi</taxon>
        <taxon>Dikarya</taxon>
        <taxon>Ascomycota</taxon>
        <taxon>Pezizomycotina</taxon>
        <taxon>Sordariomycetes</taxon>
        <taxon>Hypocreomycetidae</taxon>
        <taxon>Hypocreales</taxon>
        <taxon>Ophiocordycipitaceae</taxon>
        <taxon>Tolypocladium</taxon>
    </lineage>
</organism>
<dbReference type="Pfam" id="PF03330">
    <property type="entry name" value="DPBB_1"/>
    <property type="match status" value="1"/>
</dbReference>
<name>A0A2S4KZ33_9HYPO</name>
<dbReference type="InterPro" id="IPR009009">
    <property type="entry name" value="RlpA-like_DPBB"/>
</dbReference>
<dbReference type="STRING" id="94208.A0A2S4KZ33"/>
<reference evidence="4 5" key="1">
    <citation type="submission" date="2018-01" db="EMBL/GenBank/DDBJ databases">
        <title>Harnessing the power of phylogenomics to disentangle the directionality and signatures of interkingdom host jumping in the parasitic fungal genus Tolypocladium.</title>
        <authorList>
            <person name="Quandt C.A."/>
            <person name="Patterson W."/>
            <person name="Spatafora J.W."/>
        </authorList>
    </citation>
    <scope>NUCLEOTIDE SEQUENCE [LARGE SCALE GENOMIC DNA]</scope>
    <source>
        <strain evidence="4 5">NRBC 100945</strain>
    </source>
</reference>
<keyword evidence="5" id="KW-1185">Reference proteome</keyword>
<accession>A0A2S4KZ33</accession>
<dbReference type="PANTHER" id="PTHR31836:SF28">
    <property type="entry name" value="SRCR DOMAIN-CONTAINING PROTEIN-RELATED"/>
    <property type="match status" value="1"/>
</dbReference>
<evidence type="ECO:0000313" key="4">
    <source>
        <dbReference type="EMBL" id="POR35429.1"/>
    </source>
</evidence>
<proteinExistence type="predicted"/>
<dbReference type="InterPro" id="IPR051477">
    <property type="entry name" value="Expansin_CellWall"/>
</dbReference>
<dbReference type="EMBL" id="PKSG01000446">
    <property type="protein sequence ID" value="POR35429.1"/>
    <property type="molecule type" value="Genomic_DNA"/>
</dbReference>
<evidence type="ECO:0000313" key="5">
    <source>
        <dbReference type="Proteomes" id="UP000237481"/>
    </source>
</evidence>
<evidence type="ECO:0000256" key="1">
    <source>
        <dbReference type="ARBA" id="ARBA00022729"/>
    </source>
</evidence>
<feature type="signal peptide" evidence="2">
    <location>
        <begin position="1"/>
        <end position="19"/>
    </location>
</feature>
<dbReference type="OrthoDB" id="406505at2759"/>
<sequence length="128" mass="13159">MVAFTTLATLSAIFASALAAPAQGDAANTLEARGNSGSITYYNPGLGACGETNGDGDAIVAVSAALFDAQRPCNRNIRVSYEGRSAVVRVVDRCSGCAVNDLDLSPSAFQQVIGDLGKGRVTASWDWA</sequence>